<keyword evidence="3" id="KW-0966">Cell projection</keyword>
<comment type="similarity">
    <text evidence="1">Belongs to the FlgD family.</text>
</comment>
<name>A0A1G5RWG7_9FIRM</name>
<dbReference type="AlphaFoldDB" id="A0A1G5RWG7"/>
<keyword evidence="2" id="KW-1005">Bacterial flagellum biogenesis</keyword>
<keyword evidence="3" id="KW-0969">Cilium</keyword>
<accession>A0A1G5RWG7</accession>
<sequence length="147" mass="15974">MEISNFNIFKNAAGTSAQLKSQGITESNSFVGKNDFFNILAAQLKYQDPMAGGDNSEYIAQMSQFAMIEKLENLSDQINALYNLNSAQNALEVIGKEVVLDTMEAGEVRGIVDRVEISSKGINYVVDGQTYMYPALLSVGSGEAQSK</sequence>
<gene>
    <name evidence="3" type="ORF">SAMN03080599_00949</name>
</gene>
<dbReference type="RefSeq" id="WP_170829292.1">
    <property type="nucleotide sequence ID" value="NZ_FMWL01000003.1"/>
</dbReference>
<dbReference type="EMBL" id="FMWL01000003">
    <property type="protein sequence ID" value="SCZ77791.1"/>
    <property type="molecule type" value="Genomic_DNA"/>
</dbReference>
<keyword evidence="4" id="KW-1185">Reference proteome</keyword>
<keyword evidence="3" id="KW-0282">Flagellum</keyword>
<evidence type="ECO:0000256" key="2">
    <source>
        <dbReference type="ARBA" id="ARBA00022795"/>
    </source>
</evidence>
<evidence type="ECO:0000313" key="4">
    <source>
        <dbReference type="Proteomes" id="UP000199208"/>
    </source>
</evidence>
<dbReference type="GO" id="GO:0044781">
    <property type="term" value="P:bacterial-type flagellum organization"/>
    <property type="evidence" value="ECO:0007669"/>
    <property type="project" value="UniProtKB-KW"/>
</dbReference>
<dbReference type="Proteomes" id="UP000199208">
    <property type="component" value="Unassembled WGS sequence"/>
</dbReference>
<reference evidence="3 4" key="1">
    <citation type="submission" date="2016-10" db="EMBL/GenBank/DDBJ databases">
        <authorList>
            <person name="de Groot N.N."/>
        </authorList>
    </citation>
    <scope>NUCLEOTIDE SEQUENCE [LARGE SCALE GENOMIC DNA]</scope>
    <source>
        <strain evidence="3 4">DSM 2784</strain>
    </source>
</reference>
<dbReference type="STRING" id="1120920.SAMN03080599_00949"/>
<dbReference type="Pfam" id="PF03963">
    <property type="entry name" value="FlgD"/>
    <property type="match status" value="1"/>
</dbReference>
<proteinExistence type="inferred from homology"/>
<evidence type="ECO:0000313" key="3">
    <source>
        <dbReference type="EMBL" id="SCZ77791.1"/>
    </source>
</evidence>
<evidence type="ECO:0000256" key="1">
    <source>
        <dbReference type="ARBA" id="ARBA00010577"/>
    </source>
</evidence>
<dbReference type="InterPro" id="IPR005648">
    <property type="entry name" value="FlgD"/>
</dbReference>
<protein>
    <submittedName>
        <fullName evidence="3">Flagellar basal-body rod modification protein FlgD</fullName>
    </submittedName>
</protein>
<organism evidence="3 4">
    <name type="scientific">Acidaminobacter hydrogenoformans DSM 2784</name>
    <dbReference type="NCBI Taxonomy" id="1120920"/>
    <lineage>
        <taxon>Bacteria</taxon>
        <taxon>Bacillati</taxon>
        <taxon>Bacillota</taxon>
        <taxon>Clostridia</taxon>
        <taxon>Peptostreptococcales</taxon>
        <taxon>Acidaminobacteraceae</taxon>
        <taxon>Acidaminobacter</taxon>
    </lineage>
</organism>